<feature type="binding site" evidence="4">
    <location>
        <position position="48"/>
    </location>
    <ligand>
        <name>substrate</name>
    </ligand>
</feature>
<comment type="catalytic activity">
    <reaction evidence="5">
        <text>(6S)-5-formyl-5,6,7,8-tetrahydrofolate + ATP = (6R)-5,10-methenyltetrahydrofolate + ADP + phosphate</text>
        <dbReference type="Rhea" id="RHEA:10488"/>
        <dbReference type="ChEBI" id="CHEBI:30616"/>
        <dbReference type="ChEBI" id="CHEBI:43474"/>
        <dbReference type="ChEBI" id="CHEBI:57455"/>
        <dbReference type="ChEBI" id="CHEBI:57457"/>
        <dbReference type="ChEBI" id="CHEBI:456216"/>
        <dbReference type="EC" id="6.3.3.2"/>
    </reaction>
</comment>
<protein>
    <recommendedName>
        <fullName evidence="5">5-formyltetrahydrofolate cyclo-ligase</fullName>
        <ecNumber evidence="5">6.3.3.2</ecNumber>
    </recommendedName>
</protein>
<comment type="similarity">
    <text evidence="1 5">Belongs to the 5-formyltetrahydrofolate cyclo-ligase family.</text>
</comment>
<organism evidence="6 7">
    <name type="scientific">Pedobacter hiemivivus</name>
    <dbReference type="NCBI Taxonomy" id="2530454"/>
    <lineage>
        <taxon>Bacteria</taxon>
        <taxon>Pseudomonadati</taxon>
        <taxon>Bacteroidota</taxon>
        <taxon>Sphingobacteriia</taxon>
        <taxon>Sphingobacteriales</taxon>
        <taxon>Sphingobacteriaceae</taxon>
        <taxon>Pedobacter</taxon>
    </lineage>
</organism>
<name>A0A4R0N8L2_9SPHI</name>
<feature type="binding site" evidence="4">
    <location>
        <begin position="133"/>
        <end position="141"/>
    </location>
    <ligand>
        <name>ATP</name>
        <dbReference type="ChEBI" id="CHEBI:30616"/>
    </ligand>
</feature>
<dbReference type="GO" id="GO:0046872">
    <property type="term" value="F:metal ion binding"/>
    <property type="evidence" value="ECO:0007669"/>
    <property type="project" value="UniProtKB-KW"/>
</dbReference>
<evidence type="ECO:0000256" key="3">
    <source>
        <dbReference type="ARBA" id="ARBA00022840"/>
    </source>
</evidence>
<accession>A0A4R0N8L2</accession>
<gene>
    <name evidence="6" type="ORF">EZ444_16565</name>
</gene>
<sequence>MTKAEIRKVATMQRKWLSEDQIEDYSLQLLRQFSLLDFSSVRTIHVFLPITEKKEPNTFLFIDWLSVNYPEIKIIVPRADFDTALITNYVYQGKDGLVKNLYNILEPAQGELHTGEVDLVLIPMLAFDLRGYRVGYGKGFYDRFLQNIATKKIGLCFFDPVEQISDVNEHDVCLNLCITPNKVYSF</sequence>
<evidence type="ECO:0000313" key="7">
    <source>
        <dbReference type="Proteomes" id="UP000291117"/>
    </source>
</evidence>
<dbReference type="GO" id="GO:0005524">
    <property type="term" value="F:ATP binding"/>
    <property type="evidence" value="ECO:0007669"/>
    <property type="project" value="UniProtKB-KW"/>
</dbReference>
<evidence type="ECO:0000256" key="4">
    <source>
        <dbReference type="PIRSR" id="PIRSR006806-1"/>
    </source>
</evidence>
<dbReference type="GO" id="GO:0030272">
    <property type="term" value="F:5-formyltetrahydrofolate cyclo-ligase activity"/>
    <property type="evidence" value="ECO:0007669"/>
    <property type="project" value="UniProtKB-EC"/>
</dbReference>
<feature type="binding site" evidence="4">
    <location>
        <position position="55"/>
    </location>
    <ligand>
        <name>substrate</name>
    </ligand>
</feature>
<dbReference type="EC" id="6.3.3.2" evidence="5"/>
<reference evidence="6 7" key="1">
    <citation type="submission" date="2019-02" db="EMBL/GenBank/DDBJ databases">
        <title>Pedobacter sp. RP-3-8 sp. nov., isolated from Arctic soil.</title>
        <authorList>
            <person name="Dahal R.H."/>
        </authorList>
    </citation>
    <scope>NUCLEOTIDE SEQUENCE [LARGE SCALE GENOMIC DNA]</scope>
    <source>
        <strain evidence="6 7">RP-3-8</strain>
    </source>
</reference>
<comment type="caution">
    <text evidence="6">The sequence shown here is derived from an EMBL/GenBank/DDBJ whole genome shotgun (WGS) entry which is preliminary data.</text>
</comment>
<evidence type="ECO:0000256" key="2">
    <source>
        <dbReference type="ARBA" id="ARBA00022741"/>
    </source>
</evidence>
<evidence type="ECO:0000313" key="6">
    <source>
        <dbReference type="EMBL" id="TCC95112.1"/>
    </source>
</evidence>
<dbReference type="Pfam" id="PF01812">
    <property type="entry name" value="5-FTHF_cyc-lig"/>
    <property type="match status" value="1"/>
</dbReference>
<keyword evidence="2 4" id="KW-0547">Nucleotide-binding</keyword>
<dbReference type="AlphaFoldDB" id="A0A4R0N8L2"/>
<dbReference type="PANTHER" id="PTHR23407">
    <property type="entry name" value="ATPASE INHIBITOR/5-FORMYLTETRAHYDROFOLATE CYCLO-LIGASE"/>
    <property type="match status" value="1"/>
</dbReference>
<dbReference type="GO" id="GO:0035999">
    <property type="term" value="P:tetrahydrofolate interconversion"/>
    <property type="evidence" value="ECO:0007669"/>
    <property type="project" value="TreeGrafter"/>
</dbReference>
<dbReference type="RefSeq" id="WP_131610258.1">
    <property type="nucleotide sequence ID" value="NZ_SJSM01000010.1"/>
</dbReference>
<dbReference type="PANTHER" id="PTHR23407:SF1">
    <property type="entry name" value="5-FORMYLTETRAHYDROFOLATE CYCLO-LIGASE"/>
    <property type="match status" value="1"/>
</dbReference>
<dbReference type="PIRSF" id="PIRSF006806">
    <property type="entry name" value="FTHF_cligase"/>
    <property type="match status" value="1"/>
</dbReference>
<dbReference type="InterPro" id="IPR037171">
    <property type="entry name" value="NagB/RpiA_transferase-like"/>
</dbReference>
<keyword evidence="5" id="KW-0460">Magnesium</keyword>
<keyword evidence="7" id="KW-1185">Reference proteome</keyword>
<dbReference type="InterPro" id="IPR024185">
    <property type="entry name" value="FTHF_cligase-like_sf"/>
</dbReference>
<dbReference type="GO" id="GO:0009396">
    <property type="term" value="P:folic acid-containing compound biosynthetic process"/>
    <property type="evidence" value="ECO:0007669"/>
    <property type="project" value="TreeGrafter"/>
</dbReference>
<comment type="cofactor">
    <cofactor evidence="5">
        <name>Mg(2+)</name>
        <dbReference type="ChEBI" id="CHEBI:18420"/>
    </cofactor>
</comment>
<dbReference type="Proteomes" id="UP000291117">
    <property type="component" value="Unassembled WGS sequence"/>
</dbReference>
<dbReference type="EMBL" id="SJSM01000010">
    <property type="protein sequence ID" value="TCC95112.1"/>
    <property type="molecule type" value="Genomic_DNA"/>
</dbReference>
<keyword evidence="5" id="KW-0479">Metal-binding</keyword>
<evidence type="ECO:0000256" key="5">
    <source>
        <dbReference type="RuleBase" id="RU361279"/>
    </source>
</evidence>
<evidence type="ECO:0000256" key="1">
    <source>
        <dbReference type="ARBA" id="ARBA00010638"/>
    </source>
</evidence>
<proteinExistence type="inferred from homology"/>
<feature type="binding site" evidence="4">
    <location>
        <begin position="3"/>
        <end position="7"/>
    </location>
    <ligand>
        <name>ATP</name>
        <dbReference type="ChEBI" id="CHEBI:30616"/>
    </ligand>
</feature>
<keyword evidence="3 4" id="KW-0067">ATP-binding</keyword>
<keyword evidence="6" id="KW-0436">Ligase</keyword>
<dbReference type="InterPro" id="IPR002698">
    <property type="entry name" value="FTHF_cligase"/>
</dbReference>
<dbReference type="Gene3D" id="3.40.50.10420">
    <property type="entry name" value="NagB/RpiA/CoA transferase-like"/>
    <property type="match status" value="1"/>
</dbReference>
<dbReference type="NCBIfam" id="TIGR02727">
    <property type="entry name" value="MTHFS_bact"/>
    <property type="match status" value="1"/>
</dbReference>
<dbReference type="OrthoDB" id="9801938at2"/>
<dbReference type="SUPFAM" id="SSF100950">
    <property type="entry name" value="NagB/RpiA/CoA transferase-like"/>
    <property type="match status" value="1"/>
</dbReference>